<dbReference type="InterPro" id="IPR014284">
    <property type="entry name" value="RNA_pol_sigma-70_dom"/>
</dbReference>
<dbReference type="Proteomes" id="UP001501116">
    <property type="component" value="Unassembled WGS sequence"/>
</dbReference>
<dbReference type="InterPro" id="IPR039425">
    <property type="entry name" value="RNA_pol_sigma-70-like"/>
</dbReference>
<gene>
    <name evidence="8" type="ORF">GCM10009754_05320</name>
</gene>
<dbReference type="Gene3D" id="1.10.1740.10">
    <property type="match status" value="1"/>
</dbReference>
<dbReference type="CDD" id="cd06171">
    <property type="entry name" value="Sigma70_r4"/>
    <property type="match status" value="1"/>
</dbReference>
<dbReference type="InterPro" id="IPR013324">
    <property type="entry name" value="RNA_pol_sigma_r3/r4-like"/>
</dbReference>
<dbReference type="InterPro" id="IPR036388">
    <property type="entry name" value="WH-like_DNA-bd_sf"/>
</dbReference>
<evidence type="ECO:0000256" key="1">
    <source>
        <dbReference type="ARBA" id="ARBA00010641"/>
    </source>
</evidence>
<keyword evidence="2" id="KW-0805">Transcription regulation</keyword>
<evidence type="ECO:0000259" key="7">
    <source>
        <dbReference type="Pfam" id="PF08281"/>
    </source>
</evidence>
<dbReference type="PANTHER" id="PTHR43133">
    <property type="entry name" value="RNA POLYMERASE ECF-TYPE SIGMA FACTO"/>
    <property type="match status" value="1"/>
</dbReference>
<evidence type="ECO:0000256" key="2">
    <source>
        <dbReference type="ARBA" id="ARBA00023015"/>
    </source>
</evidence>
<dbReference type="InterPro" id="IPR013325">
    <property type="entry name" value="RNA_pol_sigma_r2"/>
</dbReference>
<evidence type="ECO:0000256" key="5">
    <source>
        <dbReference type="ARBA" id="ARBA00023163"/>
    </source>
</evidence>
<feature type="domain" description="RNA polymerase sigma factor 70 region 4 type 2" evidence="7">
    <location>
        <begin position="128"/>
        <end position="175"/>
    </location>
</feature>
<evidence type="ECO:0000256" key="3">
    <source>
        <dbReference type="ARBA" id="ARBA00023082"/>
    </source>
</evidence>
<comment type="similarity">
    <text evidence="1">Belongs to the sigma-70 factor family. ECF subfamily.</text>
</comment>
<evidence type="ECO:0000313" key="8">
    <source>
        <dbReference type="EMBL" id="GAA1940972.1"/>
    </source>
</evidence>
<keyword evidence="3" id="KW-0731">Sigma factor</keyword>
<reference evidence="8 9" key="1">
    <citation type="journal article" date="2019" name="Int. J. Syst. Evol. Microbiol.">
        <title>The Global Catalogue of Microorganisms (GCM) 10K type strain sequencing project: providing services to taxonomists for standard genome sequencing and annotation.</title>
        <authorList>
            <consortium name="The Broad Institute Genomics Platform"/>
            <consortium name="The Broad Institute Genome Sequencing Center for Infectious Disease"/>
            <person name="Wu L."/>
            <person name="Ma J."/>
        </authorList>
    </citation>
    <scope>NUCLEOTIDE SEQUENCE [LARGE SCALE GENOMIC DNA]</scope>
    <source>
        <strain evidence="8 9">JCM 14545</strain>
    </source>
</reference>
<feature type="domain" description="RNA polymerase sigma-70 region 2" evidence="6">
    <location>
        <begin position="26"/>
        <end position="91"/>
    </location>
</feature>
<protein>
    <submittedName>
        <fullName evidence="8">RNA polymerase sigma factor</fullName>
    </submittedName>
</protein>
<dbReference type="Pfam" id="PF08281">
    <property type="entry name" value="Sigma70_r4_2"/>
    <property type="match status" value="1"/>
</dbReference>
<proteinExistence type="inferred from homology"/>
<keyword evidence="5" id="KW-0804">Transcription</keyword>
<dbReference type="SUPFAM" id="SSF88946">
    <property type="entry name" value="Sigma2 domain of RNA polymerase sigma factors"/>
    <property type="match status" value="1"/>
</dbReference>
<dbReference type="InterPro" id="IPR013249">
    <property type="entry name" value="RNA_pol_sigma70_r4_t2"/>
</dbReference>
<dbReference type="Pfam" id="PF04542">
    <property type="entry name" value="Sigma70_r2"/>
    <property type="match status" value="1"/>
</dbReference>
<dbReference type="NCBIfam" id="TIGR02937">
    <property type="entry name" value="sigma70-ECF"/>
    <property type="match status" value="1"/>
</dbReference>
<name>A0ABN2Q442_9PSEU</name>
<accession>A0ABN2Q442</accession>
<evidence type="ECO:0000313" key="9">
    <source>
        <dbReference type="Proteomes" id="UP001501116"/>
    </source>
</evidence>
<evidence type="ECO:0000259" key="6">
    <source>
        <dbReference type="Pfam" id="PF04542"/>
    </source>
</evidence>
<dbReference type="SUPFAM" id="SSF88659">
    <property type="entry name" value="Sigma3 and sigma4 domains of RNA polymerase sigma factors"/>
    <property type="match status" value="1"/>
</dbReference>
<keyword evidence="4" id="KW-0238">DNA-binding</keyword>
<dbReference type="EMBL" id="BAAANN010000002">
    <property type="protein sequence ID" value="GAA1940972.1"/>
    <property type="molecule type" value="Genomic_DNA"/>
</dbReference>
<dbReference type="PANTHER" id="PTHR43133:SF52">
    <property type="entry name" value="ECF RNA POLYMERASE SIGMA FACTOR SIGL"/>
    <property type="match status" value="1"/>
</dbReference>
<keyword evidence="9" id="KW-1185">Reference proteome</keyword>
<dbReference type="InterPro" id="IPR007627">
    <property type="entry name" value="RNA_pol_sigma70_r2"/>
</dbReference>
<evidence type="ECO:0000256" key="4">
    <source>
        <dbReference type="ARBA" id="ARBA00023125"/>
    </source>
</evidence>
<comment type="caution">
    <text evidence="8">The sequence shown here is derived from an EMBL/GenBank/DDBJ whole genome shotgun (WGS) entry which is preliminary data.</text>
</comment>
<sequence>MSVPVDGDLERPPLTGGEAGAVLTRLYDASARSLHRYLSRRLDPATADDLVAETFLVAWRTRDKYRPELGTARGWLFGIATNLLRGHRRSELRGLRALAREHAAAEVGEAADAVAVRRAHAASLTGTLAAALARLRQDDRDVLLLVAWGGLNSTEVAEALGIPAATARTRLHRARHAVRPHLPDQHEENDHA</sequence>
<organism evidence="8 9">
    <name type="scientific">Amycolatopsis minnesotensis</name>
    <dbReference type="NCBI Taxonomy" id="337894"/>
    <lineage>
        <taxon>Bacteria</taxon>
        <taxon>Bacillati</taxon>
        <taxon>Actinomycetota</taxon>
        <taxon>Actinomycetes</taxon>
        <taxon>Pseudonocardiales</taxon>
        <taxon>Pseudonocardiaceae</taxon>
        <taxon>Amycolatopsis</taxon>
    </lineage>
</organism>
<dbReference type="Gene3D" id="1.10.10.10">
    <property type="entry name" value="Winged helix-like DNA-binding domain superfamily/Winged helix DNA-binding domain"/>
    <property type="match status" value="1"/>
</dbReference>